<evidence type="ECO:0000313" key="2">
    <source>
        <dbReference type="Proteomes" id="UP000059680"/>
    </source>
</evidence>
<evidence type="ECO:0000313" key="1">
    <source>
        <dbReference type="EMBL" id="BAT14927.1"/>
    </source>
</evidence>
<protein>
    <submittedName>
        <fullName evidence="1">Os11g0627066 protein</fullName>
    </submittedName>
</protein>
<name>A0A0P0Y4I5_ORYSJ</name>
<reference evidence="2" key="1">
    <citation type="journal article" date="2005" name="Nature">
        <title>The map-based sequence of the rice genome.</title>
        <authorList>
            <consortium name="International rice genome sequencing project (IRGSP)"/>
            <person name="Matsumoto T."/>
            <person name="Wu J."/>
            <person name="Kanamori H."/>
            <person name="Katayose Y."/>
            <person name="Fujisawa M."/>
            <person name="Namiki N."/>
            <person name="Mizuno H."/>
            <person name="Yamamoto K."/>
            <person name="Antonio B.A."/>
            <person name="Baba T."/>
            <person name="Sakata K."/>
            <person name="Nagamura Y."/>
            <person name="Aoki H."/>
            <person name="Arikawa K."/>
            <person name="Arita K."/>
            <person name="Bito T."/>
            <person name="Chiden Y."/>
            <person name="Fujitsuka N."/>
            <person name="Fukunaka R."/>
            <person name="Hamada M."/>
            <person name="Harada C."/>
            <person name="Hayashi A."/>
            <person name="Hijishita S."/>
            <person name="Honda M."/>
            <person name="Hosokawa S."/>
            <person name="Ichikawa Y."/>
            <person name="Idonuma A."/>
            <person name="Iijima M."/>
            <person name="Ikeda M."/>
            <person name="Ikeno M."/>
            <person name="Ito K."/>
            <person name="Ito S."/>
            <person name="Ito T."/>
            <person name="Ito Y."/>
            <person name="Ito Y."/>
            <person name="Iwabuchi A."/>
            <person name="Kamiya K."/>
            <person name="Karasawa W."/>
            <person name="Kurita K."/>
            <person name="Katagiri S."/>
            <person name="Kikuta A."/>
            <person name="Kobayashi H."/>
            <person name="Kobayashi N."/>
            <person name="Machita K."/>
            <person name="Maehara T."/>
            <person name="Masukawa M."/>
            <person name="Mizubayashi T."/>
            <person name="Mukai Y."/>
            <person name="Nagasaki H."/>
            <person name="Nagata Y."/>
            <person name="Naito S."/>
            <person name="Nakashima M."/>
            <person name="Nakama Y."/>
            <person name="Nakamichi Y."/>
            <person name="Nakamura M."/>
            <person name="Meguro A."/>
            <person name="Negishi M."/>
            <person name="Ohta I."/>
            <person name="Ohta T."/>
            <person name="Okamoto M."/>
            <person name="Ono N."/>
            <person name="Saji S."/>
            <person name="Sakaguchi M."/>
            <person name="Sakai K."/>
            <person name="Shibata M."/>
            <person name="Shimokawa T."/>
            <person name="Song J."/>
            <person name="Takazaki Y."/>
            <person name="Terasawa K."/>
            <person name="Tsugane M."/>
            <person name="Tsuji K."/>
            <person name="Ueda S."/>
            <person name="Waki K."/>
            <person name="Yamagata H."/>
            <person name="Yamamoto M."/>
            <person name="Yamamoto S."/>
            <person name="Yamane H."/>
            <person name="Yoshiki S."/>
            <person name="Yoshihara R."/>
            <person name="Yukawa K."/>
            <person name="Zhong H."/>
            <person name="Yano M."/>
            <person name="Yuan Q."/>
            <person name="Ouyang S."/>
            <person name="Liu J."/>
            <person name="Jones K.M."/>
            <person name="Gansberger K."/>
            <person name="Moffat K."/>
            <person name="Hill J."/>
            <person name="Bera J."/>
            <person name="Fadrosh D."/>
            <person name="Jin S."/>
            <person name="Johri S."/>
            <person name="Kim M."/>
            <person name="Overton L."/>
            <person name="Reardon M."/>
            <person name="Tsitrin T."/>
            <person name="Vuong H."/>
            <person name="Weaver B."/>
            <person name="Ciecko A."/>
            <person name="Tallon L."/>
            <person name="Jackson J."/>
            <person name="Pai G."/>
            <person name="Aken S.V."/>
            <person name="Utterback T."/>
            <person name="Reidmuller S."/>
            <person name="Feldblyum T."/>
            <person name="Hsiao J."/>
            <person name="Zismann V."/>
            <person name="Iobst S."/>
            <person name="de Vazeille A.R."/>
            <person name="Buell C.R."/>
            <person name="Ying K."/>
            <person name="Li Y."/>
            <person name="Lu T."/>
            <person name="Huang Y."/>
            <person name="Zhao Q."/>
            <person name="Feng Q."/>
            <person name="Zhang L."/>
            <person name="Zhu J."/>
            <person name="Weng Q."/>
            <person name="Mu J."/>
            <person name="Lu Y."/>
            <person name="Fan D."/>
            <person name="Liu Y."/>
            <person name="Guan J."/>
            <person name="Zhang Y."/>
            <person name="Yu S."/>
            <person name="Liu X."/>
            <person name="Zhang Y."/>
            <person name="Hong G."/>
            <person name="Han B."/>
            <person name="Choisne N."/>
            <person name="Demange N."/>
            <person name="Orjeda G."/>
            <person name="Samain S."/>
            <person name="Cattolico L."/>
            <person name="Pelletier E."/>
            <person name="Couloux A."/>
            <person name="Segurens B."/>
            <person name="Wincker P."/>
            <person name="D'Hont A."/>
            <person name="Scarpelli C."/>
            <person name="Weissenbach J."/>
            <person name="Salanoubat M."/>
            <person name="Quetier F."/>
            <person name="Yu Y."/>
            <person name="Kim H.R."/>
            <person name="Rambo T."/>
            <person name="Currie J."/>
            <person name="Collura K."/>
            <person name="Luo M."/>
            <person name="Yang T."/>
            <person name="Ammiraju J.S.S."/>
            <person name="Engler F."/>
            <person name="Soderlund C."/>
            <person name="Wing R.A."/>
            <person name="Palmer L.E."/>
            <person name="de la Bastide M."/>
            <person name="Spiegel L."/>
            <person name="Nascimento L."/>
            <person name="Zutavern T."/>
            <person name="O'Shaughnessy A."/>
            <person name="Dike S."/>
            <person name="Dedhia N."/>
            <person name="Preston R."/>
            <person name="Balija V."/>
            <person name="McCombie W.R."/>
            <person name="Chow T."/>
            <person name="Chen H."/>
            <person name="Chung M."/>
            <person name="Chen C."/>
            <person name="Shaw J."/>
            <person name="Wu H."/>
            <person name="Hsiao K."/>
            <person name="Chao Y."/>
            <person name="Chu M."/>
            <person name="Cheng C."/>
            <person name="Hour A."/>
            <person name="Lee P."/>
            <person name="Lin S."/>
            <person name="Lin Y."/>
            <person name="Liou J."/>
            <person name="Liu S."/>
            <person name="Hsing Y."/>
            <person name="Raghuvanshi S."/>
            <person name="Mohanty A."/>
            <person name="Bharti A.K."/>
            <person name="Gaur A."/>
            <person name="Gupta V."/>
            <person name="Kumar D."/>
            <person name="Ravi V."/>
            <person name="Vij S."/>
            <person name="Kapur A."/>
            <person name="Khurana P."/>
            <person name="Khurana P."/>
            <person name="Khurana J.P."/>
            <person name="Tyagi A.K."/>
            <person name="Gaikwad K."/>
            <person name="Singh A."/>
            <person name="Dalal V."/>
            <person name="Srivastava S."/>
            <person name="Dixit A."/>
            <person name="Pal A.K."/>
            <person name="Ghazi I.A."/>
            <person name="Yadav M."/>
            <person name="Pandit A."/>
            <person name="Bhargava A."/>
            <person name="Sureshbabu K."/>
            <person name="Batra K."/>
            <person name="Sharma T.R."/>
            <person name="Mohapatra T."/>
            <person name="Singh N.K."/>
            <person name="Messing J."/>
            <person name="Nelson A.B."/>
            <person name="Fuks G."/>
            <person name="Kavchok S."/>
            <person name="Keizer G."/>
            <person name="Linton E."/>
            <person name="Llaca V."/>
            <person name="Song R."/>
            <person name="Tanyolac B."/>
            <person name="Young S."/>
            <person name="Ho-Il K."/>
            <person name="Hahn J.H."/>
            <person name="Sangsakoo G."/>
            <person name="Vanavichit A."/>
            <person name="de Mattos Luiz.A.T."/>
            <person name="Zimmer P.D."/>
            <person name="Malone G."/>
            <person name="Dellagostin O."/>
            <person name="de Oliveira A.C."/>
            <person name="Bevan M."/>
            <person name="Bancroft I."/>
            <person name="Minx P."/>
            <person name="Cordum H."/>
            <person name="Wilson R."/>
            <person name="Cheng Z."/>
            <person name="Jin W."/>
            <person name="Jiang J."/>
            <person name="Leong S.A."/>
            <person name="Iwama H."/>
            <person name="Gojobori T."/>
            <person name="Itoh T."/>
            <person name="Niimura Y."/>
            <person name="Fujii Y."/>
            <person name="Habara T."/>
            <person name="Sakai H."/>
            <person name="Sato Y."/>
            <person name="Wilson G."/>
            <person name="Kumar K."/>
            <person name="McCouch S."/>
            <person name="Juretic N."/>
            <person name="Hoen D."/>
            <person name="Wright S."/>
            <person name="Bruskiewich R."/>
            <person name="Bureau T."/>
            <person name="Miyao A."/>
            <person name="Hirochika H."/>
            <person name="Nishikawa T."/>
            <person name="Kadowaki K."/>
            <person name="Sugiura M."/>
            <person name="Burr B."/>
            <person name="Sasaki T."/>
        </authorList>
    </citation>
    <scope>NUCLEOTIDE SEQUENCE [LARGE SCALE GENOMIC DNA]</scope>
    <source>
        <strain evidence="2">cv. Nipponbare</strain>
    </source>
</reference>
<sequence>MAKALELIGEVVQDPVRLFWDAVETGNPLHGGGGEVGGLAAAVWPCAVKRQGGEHSLLFFFGYPGTWKDVFEKELSRRIQKRFCK</sequence>
<dbReference type="Proteomes" id="UP000059680">
    <property type="component" value="Chromosome 11"/>
</dbReference>
<dbReference type="PaxDb" id="39947-A0A0P0Y4I5"/>
<proteinExistence type="predicted"/>
<dbReference type="EMBL" id="AP014967">
    <property type="protein sequence ID" value="BAT14927.1"/>
    <property type="molecule type" value="Genomic_DNA"/>
</dbReference>
<dbReference type="InParanoid" id="A0A0P0Y4I5"/>
<keyword evidence="2" id="KW-1185">Reference proteome</keyword>
<reference evidence="1 2" key="3">
    <citation type="journal article" date="2013" name="Rice">
        <title>Improvement of the Oryza sativa Nipponbare reference genome using next generation sequence and optical map data.</title>
        <authorList>
            <person name="Kawahara Y."/>
            <person name="de la Bastide M."/>
            <person name="Hamilton J.P."/>
            <person name="Kanamori H."/>
            <person name="McCombie W.R."/>
            <person name="Ouyang S."/>
            <person name="Schwartz D.C."/>
            <person name="Tanaka T."/>
            <person name="Wu J."/>
            <person name="Zhou S."/>
            <person name="Childs K.L."/>
            <person name="Davidson R.M."/>
            <person name="Lin H."/>
            <person name="Quesada-Ocampo L."/>
            <person name="Vaillancourt B."/>
            <person name="Sakai H."/>
            <person name="Lee S.S."/>
            <person name="Kim J."/>
            <person name="Numa H."/>
            <person name="Itoh T."/>
            <person name="Buell C.R."/>
            <person name="Matsumoto T."/>
        </authorList>
    </citation>
    <scope>NUCLEOTIDE SEQUENCE [LARGE SCALE GENOMIC DNA]</scope>
    <source>
        <strain evidence="2">cv. Nipponbare</strain>
    </source>
</reference>
<gene>
    <name evidence="1" type="ordered locus">Os11g0627066</name>
    <name evidence="1" type="ORF">OSNPB_110627066</name>
</gene>
<organism evidence="1 2">
    <name type="scientific">Oryza sativa subsp. japonica</name>
    <name type="common">Rice</name>
    <dbReference type="NCBI Taxonomy" id="39947"/>
    <lineage>
        <taxon>Eukaryota</taxon>
        <taxon>Viridiplantae</taxon>
        <taxon>Streptophyta</taxon>
        <taxon>Embryophyta</taxon>
        <taxon>Tracheophyta</taxon>
        <taxon>Spermatophyta</taxon>
        <taxon>Magnoliopsida</taxon>
        <taxon>Liliopsida</taxon>
        <taxon>Poales</taxon>
        <taxon>Poaceae</taxon>
        <taxon>BOP clade</taxon>
        <taxon>Oryzoideae</taxon>
        <taxon>Oryzeae</taxon>
        <taxon>Oryzinae</taxon>
        <taxon>Oryza</taxon>
        <taxon>Oryza sativa</taxon>
    </lineage>
</organism>
<dbReference type="AlphaFoldDB" id="A0A0P0Y4I5"/>
<reference evidence="1 2" key="2">
    <citation type="journal article" date="2013" name="Plant Cell Physiol.">
        <title>Rice Annotation Project Database (RAP-DB): an integrative and interactive database for rice genomics.</title>
        <authorList>
            <person name="Sakai H."/>
            <person name="Lee S.S."/>
            <person name="Tanaka T."/>
            <person name="Numa H."/>
            <person name="Kim J."/>
            <person name="Kawahara Y."/>
            <person name="Wakimoto H."/>
            <person name="Yang C.C."/>
            <person name="Iwamoto M."/>
            <person name="Abe T."/>
            <person name="Yamada Y."/>
            <person name="Muto A."/>
            <person name="Inokuchi H."/>
            <person name="Ikemura T."/>
            <person name="Matsumoto T."/>
            <person name="Sasaki T."/>
            <person name="Itoh T."/>
        </authorList>
    </citation>
    <scope>NUCLEOTIDE SEQUENCE [LARGE SCALE GENOMIC DNA]</scope>
    <source>
        <strain evidence="2">cv. Nipponbare</strain>
    </source>
</reference>
<accession>A0A0P0Y4I5</accession>